<name>A0ACD5GY52_9CYAN</name>
<protein>
    <submittedName>
        <fullName evidence="1">Uncharacterized protein</fullName>
    </submittedName>
</protein>
<proteinExistence type="predicted"/>
<dbReference type="Proteomes" id="UP000095472">
    <property type="component" value="Chromosome"/>
</dbReference>
<sequence length="48" mass="5158">MVVSQYLPLLPPIPPSPHLPISPSFFPHPLLPHSALSTQHSLPLTVVG</sequence>
<keyword evidence="2" id="KW-1185">Reference proteome</keyword>
<gene>
    <name evidence="1" type="ORF">BH720_007785</name>
</gene>
<dbReference type="EMBL" id="CP182909">
    <property type="protein sequence ID" value="XPM65550.1"/>
    <property type="molecule type" value="Genomic_DNA"/>
</dbReference>
<evidence type="ECO:0000313" key="1">
    <source>
        <dbReference type="EMBL" id="XPM65550.1"/>
    </source>
</evidence>
<evidence type="ECO:0000313" key="2">
    <source>
        <dbReference type="Proteomes" id="UP000095472"/>
    </source>
</evidence>
<accession>A0ACD5GY52</accession>
<organism evidence="1 2">
    <name type="scientific">Desertifilum tharense IPPAS B-1220</name>
    <dbReference type="NCBI Taxonomy" id="1781255"/>
    <lineage>
        <taxon>Bacteria</taxon>
        <taxon>Bacillati</taxon>
        <taxon>Cyanobacteriota</taxon>
        <taxon>Cyanophyceae</taxon>
        <taxon>Desertifilales</taxon>
        <taxon>Desertifilaceae</taxon>
        <taxon>Desertifilum</taxon>
    </lineage>
</organism>
<reference evidence="1 2" key="1">
    <citation type="journal article" date="2016" name="Genome Announc.">
        <title>Draft Genome Sequence of the Thermotolerant Cyanobacterium Desertifilum sp. IPPAS B-1220.</title>
        <authorList>
            <person name="Mironov K.S."/>
            <person name="Sinetova M.A."/>
            <person name="Bolatkhan K."/>
            <person name="Zayadan B.K."/>
            <person name="Ustinova V.V."/>
            <person name="Kupriyanova E.V."/>
            <person name="Skrypnik A.N."/>
            <person name="Gogoleva N.E."/>
            <person name="Gogolev Y.V."/>
            <person name="Los D.A."/>
        </authorList>
    </citation>
    <scope>NUCLEOTIDE SEQUENCE [LARGE SCALE GENOMIC DNA]</scope>
    <source>
        <strain evidence="1 2">IPPAS B-1220</strain>
    </source>
</reference>